<comment type="caution">
    <text evidence="4">The sequence shown here is derived from an EMBL/GenBank/DDBJ whole genome shotgun (WGS) entry which is preliminary data.</text>
</comment>
<gene>
    <name evidence="4" type="ORF">OCK74_18800</name>
</gene>
<dbReference type="Gene3D" id="3.40.50.1820">
    <property type="entry name" value="alpha/beta hydrolase"/>
    <property type="match status" value="1"/>
</dbReference>
<keyword evidence="2 4" id="KW-0378">Hydrolase</keyword>
<evidence type="ECO:0000313" key="4">
    <source>
        <dbReference type="EMBL" id="MCU7551177.1"/>
    </source>
</evidence>
<evidence type="ECO:0000313" key="5">
    <source>
        <dbReference type="Proteomes" id="UP001155483"/>
    </source>
</evidence>
<keyword evidence="5" id="KW-1185">Reference proteome</keyword>
<reference evidence="4" key="2">
    <citation type="submission" date="2023-04" db="EMBL/GenBank/DDBJ databases">
        <title>Paracnuella aquatica gen. nov., sp. nov., a member of the family Chitinophagaceae isolated from a hot spring.</title>
        <authorList>
            <person name="Wang C."/>
        </authorList>
    </citation>
    <scope>NUCLEOTIDE SEQUENCE</scope>
    <source>
        <strain evidence="4">LB-8</strain>
    </source>
</reference>
<dbReference type="EMBL" id="JAOTIF010000018">
    <property type="protein sequence ID" value="MCU7551177.1"/>
    <property type="molecule type" value="Genomic_DNA"/>
</dbReference>
<organism evidence="4 5">
    <name type="scientific">Paraflavisolibacter caeni</name>
    <dbReference type="NCBI Taxonomy" id="2982496"/>
    <lineage>
        <taxon>Bacteria</taxon>
        <taxon>Pseudomonadati</taxon>
        <taxon>Bacteroidota</taxon>
        <taxon>Chitinophagia</taxon>
        <taxon>Chitinophagales</taxon>
        <taxon>Chitinophagaceae</taxon>
        <taxon>Paraflavisolibacter</taxon>
    </lineage>
</organism>
<name>A0A9X2XYV0_9BACT</name>
<dbReference type="PANTHER" id="PTHR43798">
    <property type="entry name" value="MONOACYLGLYCEROL LIPASE"/>
    <property type="match status" value="1"/>
</dbReference>
<accession>A0A9X2XYV0</accession>
<proteinExistence type="inferred from homology"/>
<evidence type="ECO:0000256" key="1">
    <source>
        <dbReference type="ARBA" id="ARBA00010088"/>
    </source>
</evidence>
<dbReference type="GO" id="GO:0008233">
    <property type="term" value="F:peptidase activity"/>
    <property type="evidence" value="ECO:0007669"/>
    <property type="project" value="InterPro"/>
</dbReference>
<dbReference type="Pfam" id="PF00561">
    <property type="entry name" value="Abhydrolase_1"/>
    <property type="match status" value="1"/>
</dbReference>
<dbReference type="AlphaFoldDB" id="A0A9X2XYV0"/>
<dbReference type="PANTHER" id="PTHR43798:SF33">
    <property type="entry name" value="HYDROLASE, PUTATIVE (AFU_ORTHOLOGUE AFUA_2G14860)-RELATED"/>
    <property type="match status" value="1"/>
</dbReference>
<dbReference type="InterPro" id="IPR002410">
    <property type="entry name" value="Peptidase_S33"/>
</dbReference>
<dbReference type="Proteomes" id="UP001155483">
    <property type="component" value="Unassembled WGS sequence"/>
</dbReference>
<dbReference type="GO" id="GO:0006508">
    <property type="term" value="P:proteolysis"/>
    <property type="evidence" value="ECO:0007669"/>
    <property type="project" value="InterPro"/>
</dbReference>
<dbReference type="InterPro" id="IPR050266">
    <property type="entry name" value="AB_hydrolase_sf"/>
</dbReference>
<dbReference type="InterPro" id="IPR000073">
    <property type="entry name" value="AB_hydrolase_1"/>
</dbReference>
<feature type="domain" description="AB hydrolase-1" evidence="3">
    <location>
        <begin position="30"/>
        <end position="128"/>
    </location>
</feature>
<comment type="similarity">
    <text evidence="1">Belongs to the peptidase S33 family.</text>
</comment>
<sequence>MYAAFAWGQDGFIKGSPELAYWKIGNKKEVVIVLHGGPSAAHNYLRPEWDQLSKAAQVVYYDQRGCGKSQKAACYSWREHVEDLKRVINAFSKGKRVILAGSSWGSMLAFLYAYTYPDDVKAMILSGTVTWRGQNMTTRDCSVYKPSNINPERDNDSTTFMSFIRYRTYSDTSSYTDLNKTLEVHSFNRRFTEASLIDAPKLNDLRKIQEPVLIFQGTGNCTGHQDAAKQFIGMLSNLEVYPIKDACHDPWYTHTEEFFKKCNEFIKKVRHS</sequence>
<protein>
    <submittedName>
        <fullName evidence="4">Alpha/beta hydrolase</fullName>
    </submittedName>
</protein>
<evidence type="ECO:0000256" key="2">
    <source>
        <dbReference type="ARBA" id="ARBA00022801"/>
    </source>
</evidence>
<dbReference type="InterPro" id="IPR029058">
    <property type="entry name" value="AB_hydrolase_fold"/>
</dbReference>
<evidence type="ECO:0000259" key="3">
    <source>
        <dbReference type="Pfam" id="PF00561"/>
    </source>
</evidence>
<dbReference type="PRINTS" id="PR00793">
    <property type="entry name" value="PROAMNOPTASE"/>
</dbReference>
<reference evidence="4" key="1">
    <citation type="submission" date="2022-09" db="EMBL/GenBank/DDBJ databases">
        <authorList>
            <person name="Yuan C."/>
            <person name="Ke Z."/>
        </authorList>
    </citation>
    <scope>NUCLEOTIDE SEQUENCE</scope>
    <source>
        <strain evidence="4">LB-8</strain>
    </source>
</reference>
<dbReference type="SUPFAM" id="SSF53474">
    <property type="entry name" value="alpha/beta-Hydrolases"/>
    <property type="match status" value="1"/>
</dbReference>
<dbReference type="GO" id="GO:0016020">
    <property type="term" value="C:membrane"/>
    <property type="evidence" value="ECO:0007669"/>
    <property type="project" value="TreeGrafter"/>
</dbReference>